<feature type="transmembrane region" description="Helical" evidence="9">
    <location>
        <begin position="191"/>
        <end position="207"/>
    </location>
</feature>
<dbReference type="EMBL" id="NFEZ01000003">
    <property type="protein sequence ID" value="PLT47185.1"/>
    <property type="molecule type" value="Genomic_DNA"/>
</dbReference>
<dbReference type="AlphaFoldDB" id="A0A2N5NA41"/>
<feature type="transmembrane region" description="Helical" evidence="9">
    <location>
        <begin position="534"/>
        <end position="552"/>
    </location>
</feature>
<feature type="transmembrane region" description="Helical" evidence="9">
    <location>
        <begin position="422"/>
        <end position="439"/>
    </location>
</feature>
<feature type="region of interest" description="Disordered" evidence="8">
    <location>
        <begin position="598"/>
        <end position="644"/>
    </location>
</feature>
<dbReference type="InterPro" id="IPR038731">
    <property type="entry name" value="RgtA/B/C-like"/>
</dbReference>
<proteinExistence type="predicted"/>
<dbReference type="PANTHER" id="PTHR33908">
    <property type="entry name" value="MANNOSYLTRANSFERASE YKCB-RELATED"/>
    <property type="match status" value="1"/>
</dbReference>
<feature type="transmembrane region" description="Helical" evidence="9">
    <location>
        <begin position="14"/>
        <end position="36"/>
    </location>
</feature>
<keyword evidence="3" id="KW-0328">Glycosyltransferase</keyword>
<reference evidence="12 13" key="1">
    <citation type="submission" date="2017-05" db="EMBL/GenBank/DDBJ databases">
        <title>Functional genome analysis of Paenibacillus pasadenensis strain R16: insights on endophytic life style and antifungal activity.</title>
        <authorList>
            <person name="Passera A."/>
            <person name="Marcolungo L."/>
            <person name="Casati P."/>
            <person name="Brasca M."/>
            <person name="Quaglino F."/>
            <person name="Delledonne M."/>
        </authorList>
    </citation>
    <scope>NUCLEOTIDE SEQUENCE [LARGE SCALE GENOMIC DNA]</scope>
    <source>
        <strain evidence="12 13">R16</strain>
    </source>
</reference>
<keyword evidence="6 9" id="KW-1133">Transmembrane helix</keyword>
<dbReference type="GO" id="GO:0010041">
    <property type="term" value="P:response to iron(III) ion"/>
    <property type="evidence" value="ECO:0007669"/>
    <property type="project" value="TreeGrafter"/>
</dbReference>
<keyword evidence="7 9" id="KW-0472">Membrane</keyword>
<comment type="subcellular location">
    <subcellularLocation>
        <location evidence="1">Cell membrane</location>
        <topology evidence="1">Multi-pass membrane protein</topology>
    </subcellularLocation>
</comment>
<dbReference type="PANTHER" id="PTHR33908:SF3">
    <property type="entry name" value="UNDECAPRENYL PHOSPHATE-ALPHA-4-AMINO-4-DEOXY-L-ARABINOSE ARABINOSYL TRANSFERASE"/>
    <property type="match status" value="1"/>
</dbReference>
<accession>A0A2N5NA41</accession>
<dbReference type="RefSeq" id="WP_180968392.1">
    <property type="nucleotide sequence ID" value="NZ_NFEZ01000003.1"/>
</dbReference>
<evidence type="ECO:0000259" key="11">
    <source>
        <dbReference type="Pfam" id="PF24878"/>
    </source>
</evidence>
<dbReference type="Pfam" id="PF13231">
    <property type="entry name" value="PMT_2"/>
    <property type="match status" value="1"/>
</dbReference>
<keyword evidence="2" id="KW-1003">Cell membrane</keyword>
<feature type="transmembrane region" description="Helical" evidence="9">
    <location>
        <begin position="478"/>
        <end position="495"/>
    </location>
</feature>
<sequence>MNGQEKAARLRRGIAVDGWLLAAVAAAVFLNGYGIWQEAYANTYYTTAVGSMLQSWHNFFYGSLDSAGSVTVDKPPLTFWIQAAFAWVFGLQGWSVILPQALASVATVPLLFACVKPTFGAVAARAAAWAMALTPVAVAVSRTNNIDGMLVFTLALAAWFLLRGVREGRAGSLLAAFALIGAGFNMKMLQAYMVLPAFYLLYVLGVRMKAKAKYGLLAGCTALMLLISVSWAVVVDAVPADKRPYVGSSETNSVLELAFGYNGISRLTGDRGGAGGPGGQGSFPGAISPDGTMQDATGQDSAGGFGQGAAGGDGARGNAAGRPGAAGGAGTDSGAERPEGGGAGRFAAGGFGSAEGRTFGDGGGRMGGGGGMFNTGEAGPLRLFQQSLSGQASWLLPLALLSALVLLFPLRLRSLTAAQKETLFWLAWLLPAAAFFSVAGFFHSYYLIMLAPPIAALAGAGAWTLWVRYREGAGWQSWLLPASIAATALFQWYILQAYESTIGLGWSIAVAGLGLLGALLLGATATAGRDRRSVRWIAAAGLAVLLIGPAYWSATPIVYGQNAMIPAAGPDSGMGGFGGAMSGRAAAGMAGGFPGGLPGEMPAAGGPGGAQGNGADDGAGGGWSGGAPGGGQSGRAGGAANPQAQGGMGGMGGMGIMGGMMPGSFFGGGRGEAAAVDPGLLAYLRDNQTTDYLLAVSDYGTAAPYIVGEGEKVVILHGFQNSDPVYDEQKLEALVRSGKVKYFLVGGGGFGGGGRGGSNGGSGSDLNAWIAEHGKAVDPSAYGSSASGAATLYEVTLD</sequence>
<evidence type="ECO:0000256" key="4">
    <source>
        <dbReference type="ARBA" id="ARBA00022679"/>
    </source>
</evidence>
<feature type="domain" description="Putative mannosyltransferase YkcA/B-like C-terminal" evidence="11">
    <location>
        <begin position="680"/>
        <end position="773"/>
    </location>
</feature>
<feature type="compositionally biased region" description="Gly residues" evidence="8">
    <location>
        <begin position="605"/>
        <end position="637"/>
    </location>
</feature>
<gene>
    <name evidence="12" type="ORF">B8V81_1409</name>
</gene>
<feature type="compositionally biased region" description="Gly residues" evidence="8">
    <location>
        <begin position="340"/>
        <end position="349"/>
    </location>
</feature>
<feature type="transmembrane region" description="Helical" evidence="9">
    <location>
        <begin position="169"/>
        <end position="185"/>
    </location>
</feature>
<protein>
    <submittedName>
        <fullName evidence="12">Uncharacterized protein</fullName>
    </submittedName>
</protein>
<dbReference type="GO" id="GO:0016763">
    <property type="term" value="F:pentosyltransferase activity"/>
    <property type="evidence" value="ECO:0007669"/>
    <property type="project" value="TreeGrafter"/>
</dbReference>
<evidence type="ECO:0000256" key="3">
    <source>
        <dbReference type="ARBA" id="ARBA00022676"/>
    </source>
</evidence>
<comment type="caution">
    <text evidence="12">The sequence shown here is derived from an EMBL/GenBank/DDBJ whole genome shotgun (WGS) entry which is preliminary data.</text>
</comment>
<evidence type="ECO:0000256" key="7">
    <source>
        <dbReference type="ARBA" id="ARBA00023136"/>
    </source>
</evidence>
<dbReference type="GO" id="GO:0005886">
    <property type="term" value="C:plasma membrane"/>
    <property type="evidence" value="ECO:0007669"/>
    <property type="project" value="UniProtKB-SubCell"/>
</dbReference>
<feature type="region of interest" description="Disordered" evidence="8">
    <location>
        <begin position="270"/>
        <end position="349"/>
    </location>
</feature>
<evidence type="ECO:0000313" key="13">
    <source>
        <dbReference type="Proteomes" id="UP000234789"/>
    </source>
</evidence>
<evidence type="ECO:0000256" key="8">
    <source>
        <dbReference type="SAM" id="MobiDB-lite"/>
    </source>
</evidence>
<evidence type="ECO:0000256" key="6">
    <source>
        <dbReference type="ARBA" id="ARBA00022989"/>
    </source>
</evidence>
<dbReference type="Pfam" id="PF24878">
    <property type="entry name" value="YkcB_C"/>
    <property type="match status" value="1"/>
</dbReference>
<evidence type="ECO:0000256" key="2">
    <source>
        <dbReference type="ARBA" id="ARBA00022475"/>
    </source>
</evidence>
<evidence type="ECO:0000313" key="12">
    <source>
        <dbReference type="EMBL" id="PLT47185.1"/>
    </source>
</evidence>
<name>A0A2N5NA41_9BACL</name>
<feature type="transmembrane region" description="Helical" evidence="9">
    <location>
        <begin position="501"/>
        <end position="522"/>
    </location>
</feature>
<keyword evidence="4" id="KW-0808">Transferase</keyword>
<feature type="domain" description="Glycosyltransferase RgtA/B/C/D-like" evidence="10">
    <location>
        <begin position="73"/>
        <end position="231"/>
    </location>
</feature>
<evidence type="ECO:0000259" key="10">
    <source>
        <dbReference type="Pfam" id="PF13231"/>
    </source>
</evidence>
<keyword evidence="5 9" id="KW-0812">Transmembrane</keyword>
<feature type="transmembrane region" description="Helical" evidence="9">
    <location>
        <begin position="122"/>
        <end position="140"/>
    </location>
</feature>
<feature type="transmembrane region" description="Helical" evidence="9">
    <location>
        <begin position="445"/>
        <end position="466"/>
    </location>
</feature>
<evidence type="ECO:0000256" key="1">
    <source>
        <dbReference type="ARBA" id="ARBA00004651"/>
    </source>
</evidence>
<evidence type="ECO:0000256" key="9">
    <source>
        <dbReference type="SAM" id="Phobius"/>
    </source>
</evidence>
<feature type="transmembrane region" description="Helical" evidence="9">
    <location>
        <begin position="392"/>
        <end position="410"/>
    </location>
</feature>
<feature type="transmembrane region" description="Helical" evidence="9">
    <location>
        <begin position="146"/>
        <end position="162"/>
    </location>
</feature>
<organism evidence="12 13">
    <name type="scientific">Paenibacillus pasadenensis</name>
    <dbReference type="NCBI Taxonomy" id="217090"/>
    <lineage>
        <taxon>Bacteria</taxon>
        <taxon>Bacillati</taxon>
        <taxon>Bacillota</taxon>
        <taxon>Bacilli</taxon>
        <taxon>Bacillales</taxon>
        <taxon>Paenibacillaceae</taxon>
        <taxon>Paenibacillus</taxon>
    </lineage>
</organism>
<evidence type="ECO:0000256" key="5">
    <source>
        <dbReference type="ARBA" id="ARBA00022692"/>
    </source>
</evidence>
<feature type="compositionally biased region" description="Gly residues" evidence="8">
    <location>
        <begin position="270"/>
        <end position="282"/>
    </location>
</feature>
<keyword evidence="13" id="KW-1185">Reference proteome</keyword>
<dbReference type="Proteomes" id="UP000234789">
    <property type="component" value="Unassembled WGS sequence"/>
</dbReference>
<feature type="compositionally biased region" description="Gly residues" evidence="8">
    <location>
        <begin position="301"/>
        <end position="315"/>
    </location>
</feature>
<dbReference type="GO" id="GO:0009103">
    <property type="term" value="P:lipopolysaccharide biosynthetic process"/>
    <property type="evidence" value="ECO:0007669"/>
    <property type="project" value="UniProtKB-ARBA"/>
</dbReference>
<dbReference type="InterPro" id="IPR056785">
    <property type="entry name" value="YkcA/B-like_C"/>
</dbReference>
<dbReference type="InterPro" id="IPR050297">
    <property type="entry name" value="LipidA_mod_glycosyltrf_83"/>
</dbReference>
<feature type="transmembrane region" description="Helical" evidence="9">
    <location>
        <begin position="214"/>
        <end position="234"/>
    </location>
</feature>